<organism evidence="2 3">
    <name type="scientific">Mytilus coruscus</name>
    <name type="common">Sea mussel</name>
    <dbReference type="NCBI Taxonomy" id="42192"/>
    <lineage>
        <taxon>Eukaryota</taxon>
        <taxon>Metazoa</taxon>
        <taxon>Spiralia</taxon>
        <taxon>Lophotrochozoa</taxon>
        <taxon>Mollusca</taxon>
        <taxon>Bivalvia</taxon>
        <taxon>Autobranchia</taxon>
        <taxon>Pteriomorphia</taxon>
        <taxon>Mytilida</taxon>
        <taxon>Mytiloidea</taxon>
        <taxon>Mytilidae</taxon>
        <taxon>Mytilinae</taxon>
        <taxon>Mytilus</taxon>
    </lineage>
</organism>
<dbReference type="EMBL" id="CACVKT020005427">
    <property type="protein sequence ID" value="CAC5395037.1"/>
    <property type="molecule type" value="Genomic_DNA"/>
</dbReference>
<keyword evidence="3" id="KW-1185">Reference proteome</keyword>
<evidence type="ECO:0000313" key="2">
    <source>
        <dbReference type="EMBL" id="CAC5395037.1"/>
    </source>
</evidence>
<dbReference type="GO" id="GO:0003677">
    <property type="term" value="F:DNA binding"/>
    <property type="evidence" value="ECO:0007669"/>
    <property type="project" value="UniProtKB-KW"/>
</dbReference>
<name>A0A6J8CIV0_MYTCO</name>
<protein>
    <submittedName>
        <fullName evidence="2">Uncharacterized protein</fullName>
    </submittedName>
</protein>
<reference evidence="2 3" key="1">
    <citation type="submission" date="2020-06" db="EMBL/GenBank/DDBJ databases">
        <authorList>
            <person name="Li R."/>
            <person name="Bekaert M."/>
        </authorList>
    </citation>
    <scope>NUCLEOTIDE SEQUENCE [LARGE SCALE GENOMIC DNA]</scope>
    <source>
        <strain evidence="3">wild</strain>
    </source>
</reference>
<gene>
    <name evidence="2" type="ORF">MCOR_29748</name>
</gene>
<dbReference type="OrthoDB" id="6153853at2759"/>
<dbReference type="AlphaFoldDB" id="A0A6J8CIV0"/>
<dbReference type="InterPro" id="IPR010998">
    <property type="entry name" value="Integrase_recombinase_N"/>
</dbReference>
<dbReference type="Proteomes" id="UP000507470">
    <property type="component" value="Unassembled WGS sequence"/>
</dbReference>
<evidence type="ECO:0000256" key="1">
    <source>
        <dbReference type="ARBA" id="ARBA00023125"/>
    </source>
</evidence>
<proteinExistence type="predicted"/>
<sequence>MCVLAVTGRFCRSLDVILFGHWTKSFSMVTGPDRYALIQNIFSTGFWSQLSSVKHTELRLLFSNLNATVLDSRAKTTVTKYIGGFKHFLKWTQKYKEITSVLSCNKLYVGLYLQRLIESFKGFNSVDIAFYSIKWAHCIADVTDPCESELVKKILEGAKRILIRENDYPSLRI</sequence>
<evidence type="ECO:0000313" key="3">
    <source>
        <dbReference type="Proteomes" id="UP000507470"/>
    </source>
</evidence>
<dbReference type="SUPFAM" id="SSF47823">
    <property type="entry name" value="lambda integrase-like, N-terminal domain"/>
    <property type="match status" value="1"/>
</dbReference>
<keyword evidence="1" id="KW-0238">DNA-binding</keyword>
<accession>A0A6J8CIV0</accession>
<dbReference type="Gene3D" id="1.10.150.130">
    <property type="match status" value="1"/>
</dbReference>